<name>A0A840ABS7_9PROT</name>
<organism evidence="1 2">
    <name type="scientific">Roseococcus suduntuyensis</name>
    <dbReference type="NCBI Taxonomy" id="455361"/>
    <lineage>
        <taxon>Bacteria</taxon>
        <taxon>Pseudomonadati</taxon>
        <taxon>Pseudomonadota</taxon>
        <taxon>Alphaproteobacteria</taxon>
        <taxon>Acetobacterales</taxon>
        <taxon>Roseomonadaceae</taxon>
        <taxon>Roseococcus</taxon>
    </lineage>
</organism>
<dbReference type="Pfam" id="PF13030">
    <property type="entry name" value="DUF3891"/>
    <property type="match status" value="1"/>
</dbReference>
<keyword evidence="2" id="KW-1185">Reference proteome</keyword>
<sequence>MILWTQPDGSVIATPQPAHALLSGQLARALAEPPEPFEAVCLAAAQHDCPWMPWEAAPEFDEATGLPRQFNALAGDEHVPMWEAGVRAALANWGGWVGLLVLLHGRHIYGMNILHNRMAPTPAGLAAMEGYVARTPAWAAQIMAELGVTEEQVRPQQQKVAFADAVALGLCWGQDRFDCAGVQMTRTGPFTATLDPWPLKPAEITLTTEARRLPARFANAAAMQAGLASAPRVALSFRLTPAA</sequence>
<evidence type="ECO:0000313" key="2">
    <source>
        <dbReference type="Proteomes" id="UP000553193"/>
    </source>
</evidence>
<dbReference type="EMBL" id="JACIDJ010000005">
    <property type="protein sequence ID" value="MBB3899418.1"/>
    <property type="molecule type" value="Genomic_DNA"/>
</dbReference>
<proteinExistence type="predicted"/>
<accession>A0A840ABS7</accession>
<gene>
    <name evidence="1" type="ORF">GGQ83_002870</name>
</gene>
<comment type="caution">
    <text evidence="1">The sequence shown here is derived from an EMBL/GenBank/DDBJ whole genome shotgun (WGS) entry which is preliminary data.</text>
</comment>
<dbReference type="RefSeq" id="WP_184385165.1">
    <property type="nucleotide sequence ID" value="NZ_JACIDJ010000005.1"/>
</dbReference>
<reference evidence="1 2" key="1">
    <citation type="submission" date="2020-08" db="EMBL/GenBank/DDBJ databases">
        <title>Genomic Encyclopedia of Type Strains, Phase IV (KMG-IV): sequencing the most valuable type-strain genomes for metagenomic binning, comparative biology and taxonomic classification.</title>
        <authorList>
            <person name="Goeker M."/>
        </authorList>
    </citation>
    <scope>NUCLEOTIDE SEQUENCE [LARGE SCALE GENOMIC DNA]</scope>
    <source>
        <strain evidence="1 2">DSM 19979</strain>
    </source>
</reference>
<dbReference type="AlphaFoldDB" id="A0A840ABS7"/>
<dbReference type="InterPro" id="IPR024992">
    <property type="entry name" value="DUF3891"/>
</dbReference>
<evidence type="ECO:0008006" key="3">
    <source>
        <dbReference type="Google" id="ProtNLM"/>
    </source>
</evidence>
<evidence type="ECO:0000313" key="1">
    <source>
        <dbReference type="EMBL" id="MBB3899418.1"/>
    </source>
</evidence>
<dbReference type="Proteomes" id="UP000553193">
    <property type="component" value="Unassembled WGS sequence"/>
</dbReference>
<protein>
    <recommendedName>
        <fullName evidence="3">DUF3891 family protein</fullName>
    </recommendedName>
</protein>